<evidence type="ECO:0000256" key="7">
    <source>
        <dbReference type="ARBA" id="ARBA00047761"/>
    </source>
</evidence>
<dbReference type="OrthoDB" id="9801841at2"/>
<keyword evidence="6" id="KW-0464">Manganese</keyword>
<comment type="cofactor">
    <cofactor evidence="1">
        <name>Mn(2+)</name>
        <dbReference type="ChEBI" id="CHEBI:29035"/>
    </cofactor>
</comment>
<dbReference type="PANTHER" id="PTHR47992">
    <property type="entry name" value="PROTEIN PHOSPHATASE"/>
    <property type="match status" value="1"/>
</dbReference>
<protein>
    <recommendedName>
        <fullName evidence="2">protein-serine/threonine phosphatase</fullName>
        <ecNumber evidence="2">3.1.3.16</ecNumber>
    </recommendedName>
</protein>
<comment type="catalytic activity">
    <reaction evidence="8">
        <text>O-phospho-L-threonyl-[protein] + H2O = L-threonyl-[protein] + phosphate</text>
        <dbReference type="Rhea" id="RHEA:47004"/>
        <dbReference type="Rhea" id="RHEA-COMP:11060"/>
        <dbReference type="Rhea" id="RHEA-COMP:11605"/>
        <dbReference type="ChEBI" id="CHEBI:15377"/>
        <dbReference type="ChEBI" id="CHEBI:30013"/>
        <dbReference type="ChEBI" id="CHEBI:43474"/>
        <dbReference type="ChEBI" id="CHEBI:61977"/>
        <dbReference type="EC" id="3.1.3.16"/>
    </reaction>
</comment>
<sequence length="279" mass="30330">MEYSILSDIGSKRSNNQDFAGSFVNKAGLRIFLLADGMGGHKAGNVASKLTVEDLGKVWSESFFDDSTPDATIELWLRNQIRNENENIANLGKLDEYQGMGTTLEVLVAKSHKVISAHVGDSRTYLVRAGELKKITNDHSLVQELVDAGQITEEEAESHPNKNIITRSLGQTSEVQPDLVHLDVQADDMILMNSDGLTNMVSNEEIMAIVDQPETLDTATQALVDKANEHGGFDNITVSLIKFDGQEAEIHGKGQEAVLETATAEAGETLQSSESEVSE</sequence>
<dbReference type="SUPFAM" id="SSF81606">
    <property type="entry name" value="PP2C-like"/>
    <property type="match status" value="1"/>
</dbReference>
<evidence type="ECO:0000256" key="3">
    <source>
        <dbReference type="ARBA" id="ARBA00022723"/>
    </source>
</evidence>
<evidence type="ECO:0000256" key="2">
    <source>
        <dbReference type="ARBA" id="ARBA00013081"/>
    </source>
</evidence>
<evidence type="ECO:0000256" key="8">
    <source>
        <dbReference type="ARBA" id="ARBA00048336"/>
    </source>
</evidence>
<dbReference type="GO" id="GO:0004722">
    <property type="term" value="F:protein serine/threonine phosphatase activity"/>
    <property type="evidence" value="ECO:0007669"/>
    <property type="project" value="UniProtKB-EC"/>
</dbReference>
<dbReference type="Pfam" id="PF13672">
    <property type="entry name" value="PP2C_2"/>
    <property type="match status" value="1"/>
</dbReference>
<keyword evidence="3" id="KW-0479">Metal-binding</keyword>
<dbReference type="Gene3D" id="3.60.40.10">
    <property type="entry name" value="PPM-type phosphatase domain"/>
    <property type="match status" value="1"/>
</dbReference>
<dbReference type="InterPro" id="IPR001932">
    <property type="entry name" value="PPM-type_phosphatase-like_dom"/>
</dbReference>
<dbReference type="Proteomes" id="UP000245021">
    <property type="component" value="Unassembled WGS sequence"/>
</dbReference>
<dbReference type="AlphaFoldDB" id="A0A2R5HG55"/>
<evidence type="ECO:0000256" key="5">
    <source>
        <dbReference type="ARBA" id="ARBA00022912"/>
    </source>
</evidence>
<evidence type="ECO:0000313" key="10">
    <source>
        <dbReference type="EMBL" id="GBG97039.1"/>
    </source>
</evidence>
<dbReference type="EC" id="3.1.3.16" evidence="2"/>
<dbReference type="CDD" id="cd00143">
    <property type="entry name" value="PP2Cc"/>
    <property type="match status" value="1"/>
</dbReference>
<proteinExistence type="predicted"/>
<dbReference type="FunFam" id="3.60.40.10:FF:000002">
    <property type="entry name" value="Serine/threonine phosphatase stp"/>
    <property type="match status" value="1"/>
</dbReference>
<evidence type="ECO:0000256" key="4">
    <source>
        <dbReference type="ARBA" id="ARBA00022801"/>
    </source>
</evidence>
<dbReference type="PROSITE" id="PS51746">
    <property type="entry name" value="PPM_2"/>
    <property type="match status" value="1"/>
</dbReference>
<evidence type="ECO:0000256" key="1">
    <source>
        <dbReference type="ARBA" id="ARBA00001936"/>
    </source>
</evidence>
<accession>A0A2R5HG55</accession>
<dbReference type="SMART" id="SM00331">
    <property type="entry name" value="PP2C_SIG"/>
    <property type="match status" value="1"/>
</dbReference>
<reference evidence="10 11" key="1">
    <citation type="journal article" date="2018" name="Genome Announc.">
        <title>Draft Genome Sequence of Lactococcus sp. Strain NtB2 (JCM 32569), Isolated from the Gut of the Higher Termite Nasutitermes takasagoensis.</title>
        <authorList>
            <person name="Noda S."/>
            <person name="Aihara C."/>
            <person name="Yuki M."/>
            <person name="Ohkuma M."/>
        </authorList>
    </citation>
    <scope>NUCLEOTIDE SEQUENCE [LARGE SCALE GENOMIC DNA]</scope>
    <source>
        <strain evidence="10 11">NtB2</strain>
    </source>
</reference>
<dbReference type="InterPro" id="IPR036457">
    <property type="entry name" value="PPM-type-like_dom_sf"/>
</dbReference>
<feature type="domain" description="PPM-type phosphatase" evidence="9">
    <location>
        <begin position="2"/>
        <end position="243"/>
    </location>
</feature>
<keyword evidence="5" id="KW-0904">Protein phosphatase</keyword>
<dbReference type="SMART" id="SM00332">
    <property type="entry name" value="PP2Cc"/>
    <property type="match status" value="1"/>
</dbReference>
<comment type="catalytic activity">
    <reaction evidence="7">
        <text>O-phospho-L-seryl-[protein] + H2O = L-seryl-[protein] + phosphate</text>
        <dbReference type="Rhea" id="RHEA:20629"/>
        <dbReference type="Rhea" id="RHEA-COMP:9863"/>
        <dbReference type="Rhea" id="RHEA-COMP:11604"/>
        <dbReference type="ChEBI" id="CHEBI:15377"/>
        <dbReference type="ChEBI" id="CHEBI:29999"/>
        <dbReference type="ChEBI" id="CHEBI:43474"/>
        <dbReference type="ChEBI" id="CHEBI:83421"/>
        <dbReference type="EC" id="3.1.3.16"/>
    </reaction>
</comment>
<gene>
    <name evidence="10" type="primary">PTC1</name>
    <name evidence="10" type="ORF">NtB2_01176</name>
</gene>
<evidence type="ECO:0000256" key="6">
    <source>
        <dbReference type="ARBA" id="ARBA00023211"/>
    </source>
</evidence>
<dbReference type="EMBL" id="BFFO01000006">
    <property type="protein sequence ID" value="GBG97039.1"/>
    <property type="molecule type" value="Genomic_DNA"/>
</dbReference>
<evidence type="ECO:0000313" key="11">
    <source>
        <dbReference type="Proteomes" id="UP000245021"/>
    </source>
</evidence>
<comment type="caution">
    <text evidence="10">The sequence shown here is derived from an EMBL/GenBank/DDBJ whole genome shotgun (WGS) entry which is preliminary data.</text>
</comment>
<keyword evidence="11" id="KW-1185">Reference proteome</keyword>
<keyword evidence="4" id="KW-0378">Hydrolase</keyword>
<dbReference type="NCBIfam" id="NF033484">
    <property type="entry name" value="Stp1_PP2C_phos"/>
    <property type="match status" value="1"/>
</dbReference>
<dbReference type="InterPro" id="IPR015655">
    <property type="entry name" value="PP2C"/>
</dbReference>
<organism evidence="10 11">
    <name type="scientific">Lactococcus termiticola</name>
    <dbReference type="NCBI Taxonomy" id="2169526"/>
    <lineage>
        <taxon>Bacteria</taxon>
        <taxon>Bacillati</taxon>
        <taxon>Bacillota</taxon>
        <taxon>Bacilli</taxon>
        <taxon>Lactobacillales</taxon>
        <taxon>Streptococcaceae</taxon>
        <taxon>Lactococcus</taxon>
    </lineage>
</organism>
<dbReference type="GO" id="GO:0046872">
    <property type="term" value="F:metal ion binding"/>
    <property type="evidence" value="ECO:0007669"/>
    <property type="project" value="UniProtKB-KW"/>
</dbReference>
<evidence type="ECO:0000259" key="9">
    <source>
        <dbReference type="PROSITE" id="PS51746"/>
    </source>
</evidence>
<name>A0A2R5HG55_9LACT</name>